<proteinExistence type="predicted"/>
<dbReference type="AlphaFoldDB" id="A0A8J2KE43"/>
<feature type="non-terminal residue" evidence="1">
    <location>
        <position position="1"/>
    </location>
</feature>
<dbReference type="Proteomes" id="UP000708208">
    <property type="component" value="Unassembled WGS sequence"/>
</dbReference>
<evidence type="ECO:0000313" key="1">
    <source>
        <dbReference type="EMBL" id="CAG7734503.1"/>
    </source>
</evidence>
<comment type="caution">
    <text evidence="1">The sequence shown here is derived from an EMBL/GenBank/DDBJ whole genome shotgun (WGS) entry which is preliminary data.</text>
</comment>
<keyword evidence="2" id="KW-1185">Reference proteome</keyword>
<protein>
    <submittedName>
        <fullName evidence="1">Uncharacterized protein</fullName>
    </submittedName>
</protein>
<evidence type="ECO:0000313" key="2">
    <source>
        <dbReference type="Proteomes" id="UP000708208"/>
    </source>
</evidence>
<name>A0A8J2KE43_9HEXA</name>
<dbReference type="EMBL" id="CAJVCH010270499">
    <property type="protein sequence ID" value="CAG7734503.1"/>
    <property type="molecule type" value="Genomic_DNA"/>
</dbReference>
<accession>A0A8J2KE43</accession>
<gene>
    <name evidence="1" type="ORF">AFUS01_LOCUS22888</name>
</gene>
<organism evidence="1 2">
    <name type="scientific">Allacma fusca</name>
    <dbReference type="NCBI Taxonomy" id="39272"/>
    <lineage>
        <taxon>Eukaryota</taxon>
        <taxon>Metazoa</taxon>
        <taxon>Ecdysozoa</taxon>
        <taxon>Arthropoda</taxon>
        <taxon>Hexapoda</taxon>
        <taxon>Collembola</taxon>
        <taxon>Symphypleona</taxon>
        <taxon>Sminthuridae</taxon>
        <taxon>Allacma</taxon>
    </lineage>
</organism>
<reference evidence="1" key="1">
    <citation type="submission" date="2021-06" db="EMBL/GenBank/DDBJ databases">
        <authorList>
            <person name="Hodson N. C."/>
            <person name="Mongue J. A."/>
            <person name="Jaron S. K."/>
        </authorList>
    </citation>
    <scope>NUCLEOTIDE SEQUENCE</scope>
</reference>
<sequence>MKDEFLEDLYPEIRTALVTSTELFTVEVPTASEKFTYISSTSEELRSSTSAPEWATIAPVQGVPTL</sequence>